<reference evidence="1" key="1">
    <citation type="submission" date="2021-06" db="EMBL/GenBank/DDBJ databases">
        <authorList>
            <person name="Kallberg Y."/>
            <person name="Tangrot J."/>
            <person name="Rosling A."/>
        </authorList>
    </citation>
    <scope>NUCLEOTIDE SEQUENCE</scope>
    <source>
        <strain evidence="1">IL203A</strain>
    </source>
</reference>
<name>A0ACA9QY01_9GLOM</name>
<keyword evidence="2" id="KW-1185">Reference proteome</keyword>
<organism evidence="1 2">
    <name type="scientific">Dentiscutata heterogama</name>
    <dbReference type="NCBI Taxonomy" id="1316150"/>
    <lineage>
        <taxon>Eukaryota</taxon>
        <taxon>Fungi</taxon>
        <taxon>Fungi incertae sedis</taxon>
        <taxon>Mucoromycota</taxon>
        <taxon>Glomeromycotina</taxon>
        <taxon>Glomeromycetes</taxon>
        <taxon>Diversisporales</taxon>
        <taxon>Gigasporaceae</taxon>
        <taxon>Dentiscutata</taxon>
    </lineage>
</organism>
<feature type="non-terminal residue" evidence="1">
    <location>
        <position position="1"/>
    </location>
</feature>
<proteinExistence type="predicted"/>
<dbReference type="EMBL" id="CAJVPU010055716">
    <property type="protein sequence ID" value="CAG8769130.1"/>
    <property type="molecule type" value="Genomic_DNA"/>
</dbReference>
<feature type="non-terminal residue" evidence="1">
    <location>
        <position position="62"/>
    </location>
</feature>
<gene>
    <name evidence="1" type="ORF">DHETER_LOCUS15733</name>
</gene>
<accession>A0ACA9QY01</accession>
<evidence type="ECO:0000313" key="2">
    <source>
        <dbReference type="Proteomes" id="UP000789702"/>
    </source>
</evidence>
<sequence>RDYENGRIHWVKMGELVGFIGKEGWVANCGLQQLRSVPYPCSHATFIWLVVAVHIRSLTQRL</sequence>
<dbReference type="Proteomes" id="UP000789702">
    <property type="component" value="Unassembled WGS sequence"/>
</dbReference>
<evidence type="ECO:0000313" key="1">
    <source>
        <dbReference type="EMBL" id="CAG8769130.1"/>
    </source>
</evidence>
<comment type="caution">
    <text evidence="1">The sequence shown here is derived from an EMBL/GenBank/DDBJ whole genome shotgun (WGS) entry which is preliminary data.</text>
</comment>
<protein>
    <submittedName>
        <fullName evidence="1">2290_t:CDS:1</fullName>
    </submittedName>
</protein>